<keyword evidence="3" id="KW-0479">Metal-binding</keyword>
<feature type="compositionally biased region" description="Low complexity" evidence="7">
    <location>
        <begin position="297"/>
        <end position="316"/>
    </location>
</feature>
<feature type="compositionally biased region" description="Polar residues" evidence="7">
    <location>
        <begin position="205"/>
        <end position="214"/>
    </location>
</feature>
<keyword evidence="6" id="KW-0391">Immunity</keyword>
<feature type="compositionally biased region" description="Polar residues" evidence="7">
    <location>
        <begin position="343"/>
        <end position="355"/>
    </location>
</feature>
<sequence>LPVDRQQYNQQQQMPSADQQHYNQQQQMPSADRQHYNQQQQMPSADRQHYNQHQQMPSADRQHYNQQQQMPTADQQHYNLHQQMPSADRQHYNQHQQMPTADCQHYNQHQQMPSPDRQHYNQHQQMPSADRQHYNEHQQKPSADRQHYNEHQQKPSADRQHYNQHQQKPSADRHHYNQRQQKPSADRQHYDQHQQMPSADRQHYNQHQKMSSADWQHHNQHQKMSPTDRQHYNQYQQMPSADRQHYNQNQQMPSADQQQYNQHKQMPPTGHQHYNQHQHLQQNQQKQPPPGGQVFDQQQQPSSSRKQQHQQVDRQQCLNAESISDDKKAEGVHLQAARKAPGSTDQNKSSQASQNRRGRDDPTTQTPDPRTKMPEGGIEGKESNTVNEGDSRRAIENIGTTPVEKVESTALVLSAAPEEPARSETVLGHPLSEQMNEDNGSEASNTNKGGHWYQKPANTPQDAEAGQGKKKASKKQGKEKGGGSSLPTAQNQHTLKQVDPENGVTVVFHVLLESNFKMEDESLHIRAGARDLGEFYINCVDLISVGNCTDQKKLMRFSGQFTLSVDCARQGTSYKYVVLKKGNVHWEGLLEFPSRYPGGIVNRFLSIPKKYLKPGGKWDQIDGVAYIYGERNWWDRFYDNYIRRKETAENRTQALLTHLPKWKGFLLNEPVEKMTATEALVELDRVVSCLFTSVFVQEGHFNPEKKRPNDINIETVLSELLQPKLKDNSTVLAQSKMDLIGRASALVSSLAIVLLVKKYGIDLPGEDKLLLLKCLTLEVDPSAKRCTAYEVVLEEFSEGLRARAAEGIEDLCNEVMANAWKADREWVFAIPLLHFLREDSKPFEEPDIAGSYNKLEWIGAQKLRIREFQRWERQNLWNALPQLVSSFELDRLFKRTFLNAIPVWELHKVVDIKMFHVSDICVALVTFCQRESVPMEKWMDVAKCIQLVIKQMEEEHETAESSYKTLEFTTSICLKLLEICVKKLNFRDQLEIVCLLIRLLLTSIQRQRKGMAESSSEVENKTEEGAVINKLLKILRNELMCVLPPSMNYHYRSDSLLRELQTWSALLAVADENQRFGMYREYLINELTNRARRVEEKYLVEIFCEVQMDDLDKAVGETFTKLAFEGVEKIINSQKKGDAHRAFLTLSSSARGGASKAGKYGQLLSILLTKSWPKENGGTVTVGLDRRTVEFLLTWNPMTGYLKFFGDGSERGAILTDEGQETLSMAKSLLEALIDDISNASVTVEILLLLKDFKQKFVELVKTTTPVVTEEEGRKIATNERIEQILNERIEEIDEFQAVKVRVLSFARMCDLIPPVNVGDIKFKASKDVSTFNICDLCERNDKKQIEVKFFELPQLVKDILLPLHKVQESSTFQKLWVQYGKKAQCARANDESKKRDLSILNVVEIVWKPAYEAWTQLVEDALDGSLTLMGVDKFFEGYKNRREELVKELRRIFVLGQDSGDTTQLKKIAEKRVSQIHRYQQLDQYFMAAETIWDFKESMGFTGDFKVIEDVRNQLSTEFKQRQLNSIGKEFADAGRALKGLDVDKAGCFKAVVESMRLVEWLRKTITSPQELKVLVDLALITAGESDMETDRISSLHTSCLGFAPLIFDLKETKDHKVSFDQLMKACDPVWKAVEADKTLPKKLKDTSRHLEWLKTVKESHGSVAMTSLAQAKTINSNGVYLVGSVGSEEGPAMQSEGRPCLEGVVRLTVPLRDEEGNDESKIYSLDELKDLQSKLMLIAGKAEKGKDDVETFVKNLEGVMRLATAYLNLSESGFVHRMHWNQEFHCSKDQREGESISKELAMASTAMENCYLNWKKKVSDTRKEYQELNFFTTQQMMLLRRKIAIACRRSDLHVDNLQILTLLESVRTNVDTELLKAAIQRAFKDTGLLDQIKGMEDLPSFSLTPSQEKFDTSTSLFENNNYVDRSLSTGVTSPQVQSASIKKEKPKDVSKIQRFLNAAEDEGYSEQVALSALASLGVDAEEDDLLLWCLEESDDADLESLYEEAMANPLVVREIYPQEVLDVQEIQLGEARYDSVTSENAVEKSPMPAGSITDEGGDMNEDNETEISEYLTLAQLGSILRELAVKGKGTKPRVFPAFLKRGRPNLMLVPKGDVLATVLALYMHDKHQPLPSHEEVLICTPETTAEEVELLWRRAIGDLEGGFYCLVHADQLDFSVSKQAIDKLGVLTQGLAGKMGENYGLVVMCSSENEDRANIVAALDQYRVAAPPCPSSNDLQSYLKKHFRIPPPQYGYINRSKITWEPAGTLDPEKLCVRVVTSNRGGLGKTLYVRRLTDQLQNLVNNDMVVCRDSGISLHVTVPLHGNSTDSSMLVDSLLPHATRANVPLSRVFHLDVSPSMRRGLDTLLFNLLVLGFLCDKMGRVWRRRMTDLYVIEITTASPLPTGFSREEEAESLESGSGRSSKRPFYDLLPTIVCSTPRTVSCRLATTRDPRDINPLFDAKEFRSPQFQRVYQYLKLSKEGKNMDNFTFVPGNIDEDQTKCLSLMLSNCGIPDPSWAEIRHFVSFLNSQLRDCEQSFFCDMQLMRSVLAGPNVLNLEGFRSFVVRFMIQMSRDFATPSLTDQNTVFYTEDNAELERREIEQFQLRRSWETSPHPYLFFNEDRVTMTFLGFSINSAGDLIDPQTMRTLEKSLMSKQLRLGLQAQRVDFTANPENWKKAEKISQLCSVMGVKWNLTNPDYDPDGAYELTTDNVKKILAIHMRFRCNIPVLVMGETGCGKTRLIRYMCGLQAGPQNKDQPRTRNMLLVKVHGGTTYEDIEQKVRQAEDMARENQNKNIDTVLFFDEANTTEALSMIKEVMVDRRVRGQPIGRGLERLQFIAACNPYRRHTDDMIHKLESAGLGYHVKTDESDDRLGHIPLRHLVYRVHALPGSMRPLIWDFGQLNHQVESLYTNQIVSRYILQEHQWPGDLSTVQAVAAVLAASQKYMRDQSDECSFVSLRDVERAMQVMVWFYKHADTLGRLMKIVITKQRREEGKEVDDDEEDVVILEPIDPMTRALVLAIGVCYHAKLQEKRQDYREVVAQSFKAPCVLPGGEKQILREITSCQRAVLNELDLGPNIARNTALSENVFMMVVCIELRIPLFVVGKPGSSKSLAKTVVADNMQGDAAKSKLFRNFKQVHMASFQCSPLSTPEGIVATFRQCSKLQEGKNLESFVSVVVLDEVGLAEDSPLMPLKTLHPLLEDGVTSSDDVIETDEKPQRVAFIGISNWALDPAKMNRGIMLSRGVPDVKELVDSALGICSTDPQVKLVIQTLISPLAEGYAELYREQKNFPTLEECDKEEFFGLRDFYSLIKMVYAVAAKSGQRPMWNQVEHAVRRNFGGLVEGEPVEIFKRHFQITDVSFFTQLHKLRSLRRSFLHFQFTMYCTFIVVISENRYLLILTENYAALRIIQQHLLKTSEDAVVIFGSSFPNDQEYTQICRNINRIKVCMETGRTVILLNLESLYESLYDALNQYYVYFGGQKYVDLGLGTHRVKCRVHDDFRLIVIAEKDVVYNNFPIPLINRLEKHFLVTSTSLTPDQMELVGKLRIWANDFAEVSTKRSRDFTIGDAFVGYHEDTIPTIVMQVCNDLADEDSPSQDEAEDPWEVTVARRCKNMLLQMATPDAIARLPASGLKGEAREMWQTYFREQQHSSLAAFMRHVLTLEEKREKGLFIQVTTHSRLLSNHDLDDLCSTTDLRRSTVDVMTLQQFQTEQQFRSLVRTFFEHLGGDCSGILVVQCDSGDDNFNLIAGARHILMEESKNAPELLNLSAIAAVHIVLVIQLPRIAGGCRNFVGFQGGNWISTHIDELRPPERYTPSIEDLIDRPISKLFGSENAGQQNQNDDTRLLAVKFLRNCVQAAACRIDDEGESTVRSTERIELLLHLLPEDFDGREEKCTFASVLTQRTFYLLEETESTAYNAHGWLHSEALSGTGVQEWGTFRKALWKRIYSAVVPILAEIIAFADRDRNLDLMKDGNVWVSTLWLKIMVDPNISELSYSTMISPVTNSVRERVPVIGSGAGGHSFQCLFPFSFIVRQRVDKMLKDAFSVTAQSSATLVEALRVLINDSELGPLLRELPREDFPALRYLRDFVHMVYKSSSESEHQLVCEAILSSARELGFEEDEMIDIALVHVAHSRIQSRLRCFSKLVQAKPEVIEKLKEVPVFREKQAELLLDVVTLQVCLEELTSSEDVLLGQESRGNWCDRVLSIRQAVDDMMRRDKFGASTEEYSSYGKRASVLLNLCRSMWQRAGAVRLFVEHVTLLNESDDDEVNSESVVTLWKALGEEANFSSLRSLQTIEKFLINCTEDTRNRGNNSSDSELRRRCNAFFMELVSLFCFGESCDSLEAEALSLLMRYVTGQHSAQTKDFSPFPDYGIDTTPVVRSFLLQQLLRSSTKLVKEHLEAFLKEAQSLKPDSQHVKEVCFLCVQCMEDSMISRYQAKVSDSKLTVKLKHAKRICEEAFKALSVNSDKSFEISADSLEAVAKGRYVLNLVADYMFKCFIEGNSSYRDLDARRELMSLLESARCFCVEGSSSTPQLYLLKQLVRLYGFDCVRTLGGYQELEWVLPLEARQQEENFIQDRFLVHELHYRTIREEMAKAVISGNTENITAAITETEMQSGCKEVLILLALYREITLTNGSLQRQNISEEVKEKLDGFIQNGGHISVKVQRFAKQLLQNNQGDQFKELRVFPGKSSQDHTLAEIVIHTSAALHCFGPGSLSEPLAALMMEPSKLTNSYLPTMPEDNFAECIAVIAETMKATGRPGEWYECGNCKHPYFIGECSKPMEKGHCPDCKKVIGGEQHRFLGEYKISDRADRTKTGHALGPPDSRPTTPEPQRNLSPIICSLLRIIMHSAMVMGACRNPQAASQLITPPCDPGHVAEFLWKHMQRDLNVLGRALGRSVDDAALTVHLVLHQMISLNGGQTANTHNMKLQTRESRRNWETDFSSVIIAPVLKQLDQRLQKCSKLVMEDEQFGSDPLVRTLYEFDEHKEDLNLGVKPMSRSLWKYRRQITVEHLANSFQQEALSAGVNQNKVLGAFLKQEHKLRSIQFLPDIVRLQRLLMDRFHRRIDRSDAEKFAIREFLKSLPRGAAKEEYVNLIQSFKMAWNSCHSFLGDQGRLRVPEDLCNTTMDNDCPIAMLLPSTTGMGVCSTALTFFLVNTHDEFLGTFRSLTNQESALERVPVTEVTISHLIAYDPEKDLLPLILAHCNYSLEVGKETSVQYDWAALERQLIDRFLRGRPFVDFREERFAFSRDTRDDTVFSSLAEKIPQEPISRVIEGQIITDLRSSLSDVCDVLSSLDIAIGFLASSGGQEGRQLKSYLHETLKLPKERGLKSPTAEQHCHLSHTLALWRLMALEKAKIKSRNKQEPFEQMSDIFKEKLSSSDLAQLNRILRKIDMDLFLPRLLEMVLLNVKHAKENIVSMSFNEYFELYLEEKGLEQVPGTENISDDVKMKHLKAVWNAAVQLSDDFHKGSQTAAA</sequence>
<keyword evidence="10" id="KW-1185">Reference proteome</keyword>
<feature type="compositionally biased region" description="Polar residues" evidence="7">
    <location>
        <begin position="93"/>
        <end position="113"/>
    </location>
</feature>
<comment type="subcellular location">
    <subcellularLocation>
        <location evidence="1">Cytoplasm</location>
    </subcellularLocation>
</comment>
<organism evidence="9 10">
    <name type="scientific">Porites lobata</name>
    <dbReference type="NCBI Taxonomy" id="104759"/>
    <lineage>
        <taxon>Eukaryota</taxon>
        <taxon>Metazoa</taxon>
        <taxon>Cnidaria</taxon>
        <taxon>Anthozoa</taxon>
        <taxon>Hexacorallia</taxon>
        <taxon>Scleractinia</taxon>
        <taxon>Fungiina</taxon>
        <taxon>Poritidae</taxon>
        <taxon>Porites</taxon>
    </lineage>
</organism>
<gene>
    <name evidence="9" type="ORF">PLOB_00047848</name>
</gene>
<evidence type="ECO:0000256" key="4">
    <source>
        <dbReference type="ARBA" id="ARBA00022771"/>
    </source>
</evidence>
<feature type="compositionally biased region" description="Polar residues" evidence="7">
    <location>
        <begin position="1"/>
        <end position="29"/>
    </location>
</feature>
<evidence type="ECO:0000256" key="6">
    <source>
        <dbReference type="ARBA" id="ARBA00022859"/>
    </source>
</evidence>
<dbReference type="PANTHER" id="PTHR22605:SF16">
    <property type="entry name" value="E3 UBIQUITIN-PROTEIN LIGASE RNF213"/>
    <property type="match status" value="1"/>
</dbReference>
<evidence type="ECO:0000256" key="3">
    <source>
        <dbReference type="ARBA" id="ARBA00022723"/>
    </source>
</evidence>
<evidence type="ECO:0000256" key="7">
    <source>
        <dbReference type="SAM" id="MobiDB-lite"/>
    </source>
</evidence>
<reference evidence="9 10" key="1">
    <citation type="submission" date="2022-05" db="EMBL/GenBank/DDBJ databases">
        <authorList>
            <consortium name="Genoscope - CEA"/>
            <person name="William W."/>
        </authorList>
    </citation>
    <scope>NUCLEOTIDE SEQUENCE [LARGE SCALE GENOMIC DNA]</scope>
</reference>
<dbReference type="SUPFAM" id="SSF52540">
    <property type="entry name" value="P-loop containing nucleoside triphosphate hydrolases"/>
    <property type="match status" value="2"/>
</dbReference>
<feature type="compositionally biased region" description="Polar residues" evidence="7">
    <location>
        <begin position="64"/>
        <end position="85"/>
    </location>
</feature>
<keyword evidence="4" id="KW-0863">Zinc-finger</keyword>
<dbReference type="SMART" id="SM00382">
    <property type="entry name" value="AAA"/>
    <property type="match status" value="2"/>
</dbReference>
<feature type="region of interest" description="Disordered" evidence="7">
    <location>
        <begin position="1"/>
        <end position="402"/>
    </location>
</feature>
<protein>
    <recommendedName>
        <fullName evidence="8">RZ-type domain-containing protein</fullName>
    </recommendedName>
</protein>
<dbReference type="InterPro" id="IPR027417">
    <property type="entry name" value="P-loop_NTPase"/>
</dbReference>
<keyword evidence="5" id="KW-0862">Zinc</keyword>
<evidence type="ECO:0000259" key="8">
    <source>
        <dbReference type="PROSITE" id="PS51981"/>
    </source>
</evidence>
<dbReference type="InterPro" id="IPR031248">
    <property type="entry name" value="RNF213"/>
</dbReference>
<feature type="region of interest" description="Disordered" evidence="7">
    <location>
        <begin position="2039"/>
        <end position="2064"/>
    </location>
</feature>
<name>A0ABN8N5U1_9CNID</name>
<dbReference type="InterPro" id="IPR046439">
    <property type="entry name" value="ZF_RZ_dom"/>
</dbReference>
<comment type="caution">
    <text evidence="9">The sequence shown here is derived from an EMBL/GenBank/DDBJ whole genome shotgun (WGS) entry which is preliminary data.</text>
</comment>
<feature type="region of interest" description="Disordered" evidence="7">
    <location>
        <begin position="4812"/>
        <end position="4834"/>
    </location>
</feature>
<evidence type="ECO:0000313" key="10">
    <source>
        <dbReference type="Proteomes" id="UP001159405"/>
    </source>
</evidence>
<keyword evidence="2" id="KW-0963">Cytoplasm</keyword>
<dbReference type="Gene3D" id="3.40.50.300">
    <property type="entry name" value="P-loop containing nucleotide triphosphate hydrolases"/>
    <property type="match status" value="2"/>
</dbReference>
<evidence type="ECO:0000256" key="5">
    <source>
        <dbReference type="ARBA" id="ARBA00022833"/>
    </source>
</evidence>
<feature type="compositionally biased region" description="Polar residues" evidence="7">
    <location>
        <begin position="246"/>
        <end position="264"/>
    </location>
</feature>
<dbReference type="Pfam" id="PF20173">
    <property type="entry name" value="ZnF_RZ-type"/>
    <property type="match status" value="1"/>
</dbReference>
<dbReference type="PROSITE" id="PS51981">
    <property type="entry name" value="ZF_RZ"/>
    <property type="match status" value="1"/>
</dbReference>
<feature type="domain" description="RZ-type" evidence="8">
    <location>
        <begin position="4738"/>
        <end position="4816"/>
    </location>
</feature>
<dbReference type="PANTHER" id="PTHR22605">
    <property type="entry name" value="RZ-TYPE DOMAIN-CONTAINING PROTEIN"/>
    <property type="match status" value="1"/>
</dbReference>
<accession>A0ABN8N5U1</accession>
<evidence type="ECO:0000256" key="2">
    <source>
        <dbReference type="ARBA" id="ARBA00022490"/>
    </source>
</evidence>
<feature type="non-terminal residue" evidence="9">
    <location>
        <position position="1"/>
    </location>
</feature>
<feature type="compositionally biased region" description="Polar residues" evidence="7">
    <location>
        <begin position="486"/>
        <end position="495"/>
    </location>
</feature>
<dbReference type="Proteomes" id="UP001159405">
    <property type="component" value="Unassembled WGS sequence"/>
</dbReference>
<evidence type="ECO:0000256" key="1">
    <source>
        <dbReference type="ARBA" id="ARBA00004496"/>
    </source>
</evidence>
<dbReference type="EMBL" id="CALNXK010000009">
    <property type="protein sequence ID" value="CAH3041682.1"/>
    <property type="molecule type" value="Genomic_DNA"/>
</dbReference>
<proteinExistence type="predicted"/>
<evidence type="ECO:0000313" key="9">
    <source>
        <dbReference type="EMBL" id="CAH3041682.1"/>
    </source>
</evidence>
<feature type="compositionally biased region" description="Basic and acidic residues" evidence="7">
    <location>
        <begin position="369"/>
        <end position="382"/>
    </location>
</feature>
<feature type="compositionally biased region" description="Low complexity" evidence="7">
    <location>
        <begin position="270"/>
        <end position="286"/>
    </location>
</feature>
<feature type="region of interest" description="Disordered" evidence="7">
    <location>
        <begin position="432"/>
        <end position="498"/>
    </location>
</feature>
<feature type="compositionally biased region" description="Basic and acidic residues" evidence="7">
    <location>
        <begin position="130"/>
        <end position="161"/>
    </location>
</feature>
<dbReference type="InterPro" id="IPR003593">
    <property type="entry name" value="AAA+_ATPase"/>
</dbReference>